<dbReference type="AlphaFoldDB" id="A0A2T4UHX9"/>
<organism evidence="1 2">
    <name type="scientific">Paraconexibacter algicola</name>
    <dbReference type="NCBI Taxonomy" id="2133960"/>
    <lineage>
        <taxon>Bacteria</taxon>
        <taxon>Bacillati</taxon>
        <taxon>Actinomycetota</taxon>
        <taxon>Thermoleophilia</taxon>
        <taxon>Solirubrobacterales</taxon>
        <taxon>Paraconexibacteraceae</taxon>
        <taxon>Paraconexibacter</taxon>
    </lineage>
</organism>
<dbReference type="Proteomes" id="UP000240739">
    <property type="component" value="Unassembled WGS sequence"/>
</dbReference>
<keyword evidence="2" id="KW-1185">Reference proteome</keyword>
<comment type="caution">
    <text evidence="1">The sequence shown here is derived from an EMBL/GenBank/DDBJ whole genome shotgun (WGS) entry which is preliminary data.</text>
</comment>
<protein>
    <submittedName>
        <fullName evidence="1">Uncharacterized protein</fullName>
    </submittedName>
</protein>
<accession>A0A2T4UHX9</accession>
<proteinExistence type="predicted"/>
<gene>
    <name evidence="1" type="ORF">C7Y72_03910</name>
</gene>
<dbReference type="EMBL" id="PYYB01000001">
    <property type="protein sequence ID" value="PTL58856.1"/>
    <property type="molecule type" value="Genomic_DNA"/>
</dbReference>
<evidence type="ECO:0000313" key="1">
    <source>
        <dbReference type="EMBL" id="PTL58856.1"/>
    </source>
</evidence>
<name>A0A2T4UHX9_9ACTN</name>
<sequence length="236" mass="24846">MCQGVSDTPWLPLSRTQAASLLEALSAAAQDGADDGGGAERLPRIPEKVLVALVRCLRAERRHDLSAAPSAGRVARRRARRTAALGGLAGAFGALPADALGLVEEARVAIDAAEQAPGDPTDAAIAGDLLVLWELVEDPAVATAMCDGSSDGSLLDHLHGDTEARVREAIPDRWTPVATLRFLWRMRELGDARDALTGGTFRAIPVLGAVPAAFGAHRDMREFQRVVAAYYAPQAA</sequence>
<evidence type="ECO:0000313" key="2">
    <source>
        <dbReference type="Proteomes" id="UP000240739"/>
    </source>
</evidence>
<reference evidence="1 2" key="1">
    <citation type="submission" date="2018-03" db="EMBL/GenBank/DDBJ databases">
        <title>Aquarubrobacter algicola gen. nov., sp. nov., a novel actinobacterium isolated from shallow eutrophic lake during the end of cyanobacterial harmful algal blooms.</title>
        <authorList>
            <person name="Chun S.J."/>
        </authorList>
    </citation>
    <scope>NUCLEOTIDE SEQUENCE [LARGE SCALE GENOMIC DNA]</scope>
    <source>
        <strain evidence="1 2">Seoho-28</strain>
    </source>
</reference>